<sequence length="299" mass="31803">MIDWLGLGELFAILAAIAWALSTMLYKGFSHHLTSMQLNISKGVLASAMMLAAIAITQDSAIPQYMTSWLWLVAGGVIGIAIGDSAYFAALRNIGPVRTLVIESLAPALVGIFNIVLLNHYLSLLAWGGIALTTIGVVIAIKPEKSLPRVDQQHYRKGILCALAAAICQALGMVMSKGALNNEQMSSLWAALIRLAAGTITVGLVVTVFKNSEFKQALTLKGVSGKQWFFAAVFLGTFLGLWLQLGAVKYTDPAIAQTIFATAPLIVMSIGFIKREPVTSKMLIGGLLALMGVGVLLTN</sequence>
<proteinExistence type="predicted"/>
<feature type="transmembrane region" description="Helical" evidence="1">
    <location>
        <begin position="6"/>
        <end position="26"/>
    </location>
</feature>
<feature type="transmembrane region" description="Helical" evidence="1">
    <location>
        <begin position="100"/>
        <end position="118"/>
    </location>
</feature>
<dbReference type="InterPro" id="IPR000620">
    <property type="entry name" value="EamA_dom"/>
</dbReference>
<evidence type="ECO:0000313" key="3">
    <source>
        <dbReference type="EMBL" id="MDQ9091033.1"/>
    </source>
</evidence>
<organism evidence="3 4">
    <name type="scientific">Pseudoalteromonas haloplanktis</name>
    <name type="common">Alteromonas haloplanktis</name>
    <dbReference type="NCBI Taxonomy" id="228"/>
    <lineage>
        <taxon>Bacteria</taxon>
        <taxon>Pseudomonadati</taxon>
        <taxon>Pseudomonadota</taxon>
        <taxon>Gammaproteobacteria</taxon>
        <taxon>Alteromonadales</taxon>
        <taxon>Pseudoalteromonadaceae</taxon>
        <taxon>Pseudoalteromonas</taxon>
    </lineage>
</organism>
<name>A0ABU1B9C8_PSEHA</name>
<comment type="caution">
    <text evidence="3">The sequence shown here is derived from an EMBL/GenBank/DDBJ whole genome shotgun (WGS) entry which is preliminary data.</text>
</comment>
<evidence type="ECO:0000259" key="2">
    <source>
        <dbReference type="Pfam" id="PF00892"/>
    </source>
</evidence>
<keyword evidence="1" id="KW-0472">Membrane</keyword>
<feature type="transmembrane region" description="Helical" evidence="1">
    <location>
        <begin position="254"/>
        <end position="273"/>
    </location>
</feature>
<feature type="transmembrane region" description="Helical" evidence="1">
    <location>
        <begin position="124"/>
        <end position="143"/>
    </location>
</feature>
<feature type="transmembrane region" description="Helical" evidence="1">
    <location>
        <begin position="229"/>
        <end position="248"/>
    </location>
</feature>
<dbReference type="Proteomes" id="UP001226574">
    <property type="component" value="Unassembled WGS sequence"/>
</dbReference>
<gene>
    <name evidence="3" type="ORF">RC083_05425</name>
</gene>
<feature type="transmembrane region" description="Helical" evidence="1">
    <location>
        <begin position="69"/>
        <end position="88"/>
    </location>
</feature>
<keyword evidence="4" id="KW-1185">Reference proteome</keyword>
<dbReference type="Pfam" id="PF00892">
    <property type="entry name" value="EamA"/>
    <property type="match status" value="2"/>
</dbReference>
<reference evidence="3 4" key="1">
    <citation type="submission" date="2023-08" db="EMBL/GenBank/DDBJ databases">
        <title>Pseudoalteromonas haloplanktis LL1 genome.</title>
        <authorList>
            <person name="Wu S."/>
        </authorList>
    </citation>
    <scope>NUCLEOTIDE SEQUENCE [LARGE SCALE GENOMIC DNA]</scope>
    <source>
        <strain evidence="3 4">LL1</strain>
    </source>
</reference>
<evidence type="ECO:0000256" key="1">
    <source>
        <dbReference type="SAM" id="Phobius"/>
    </source>
</evidence>
<keyword evidence="1" id="KW-1133">Transmembrane helix</keyword>
<feature type="transmembrane region" description="Helical" evidence="1">
    <location>
        <begin position="155"/>
        <end position="176"/>
    </location>
</feature>
<feature type="transmembrane region" description="Helical" evidence="1">
    <location>
        <begin position="38"/>
        <end position="57"/>
    </location>
</feature>
<dbReference type="PANTHER" id="PTHR22911:SF137">
    <property type="entry name" value="SOLUTE CARRIER FAMILY 35 MEMBER G2-RELATED"/>
    <property type="match status" value="1"/>
</dbReference>
<feature type="transmembrane region" description="Helical" evidence="1">
    <location>
        <begin position="188"/>
        <end position="209"/>
    </location>
</feature>
<dbReference type="PANTHER" id="PTHR22911">
    <property type="entry name" value="ACYL-MALONYL CONDENSING ENZYME-RELATED"/>
    <property type="match status" value="1"/>
</dbReference>
<feature type="transmembrane region" description="Helical" evidence="1">
    <location>
        <begin position="280"/>
        <end position="298"/>
    </location>
</feature>
<dbReference type="EMBL" id="JAVIFY010000003">
    <property type="protein sequence ID" value="MDQ9091033.1"/>
    <property type="molecule type" value="Genomic_DNA"/>
</dbReference>
<dbReference type="SUPFAM" id="SSF103481">
    <property type="entry name" value="Multidrug resistance efflux transporter EmrE"/>
    <property type="match status" value="2"/>
</dbReference>
<feature type="domain" description="EamA" evidence="2">
    <location>
        <begin position="157"/>
        <end position="297"/>
    </location>
</feature>
<dbReference type="RefSeq" id="WP_016708707.1">
    <property type="nucleotide sequence ID" value="NZ_JAVIFY010000003.1"/>
</dbReference>
<dbReference type="InterPro" id="IPR037185">
    <property type="entry name" value="EmrE-like"/>
</dbReference>
<accession>A0ABU1B9C8</accession>
<evidence type="ECO:0000313" key="4">
    <source>
        <dbReference type="Proteomes" id="UP001226574"/>
    </source>
</evidence>
<keyword evidence="1" id="KW-0812">Transmembrane</keyword>
<feature type="domain" description="EamA" evidence="2">
    <location>
        <begin position="7"/>
        <end position="140"/>
    </location>
</feature>
<protein>
    <submittedName>
        <fullName evidence="3">DMT family transporter</fullName>
    </submittedName>
</protein>